<dbReference type="SUPFAM" id="SSF46934">
    <property type="entry name" value="UBA-like"/>
    <property type="match status" value="1"/>
</dbReference>
<keyword evidence="3 15" id="KW-0479">Metal-binding</keyword>
<dbReference type="GO" id="GO:0003723">
    <property type="term" value="F:RNA binding"/>
    <property type="evidence" value="ECO:0000318"/>
    <property type="project" value="GO_Central"/>
</dbReference>
<dbReference type="PANTHER" id="PTHR18934:SF145">
    <property type="entry name" value="ATP-DEPENDENT RNA HELICASE DHX57-RELATED"/>
    <property type="match status" value="1"/>
</dbReference>
<dbReference type="PROSITE" id="PS50103">
    <property type="entry name" value="ZF_C3H1"/>
    <property type="match status" value="1"/>
</dbReference>
<evidence type="ECO:0000313" key="22">
    <source>
        <dbReference type="Proteomes" id="UP000002279"/>
    </source>
</evidence>
<dbReference type="InterPro" id="IPR027417">
    <property type="entry name" value="P-loop_NTPase"/>
</dbReference>
<keyword evidence="10" id="KW-0175">Coiled coil</keyword>
<feature type="compositionally biased region" description="Basic residues" evidence="16">
    <location>
        <begin position="1"/>
        <end position="11"/>
    </location>
</feature>
<feature type="domain" description="Helicase C-terminal" evidence="20">
    <location>
        <begin position="834"/>
        <end position="1014"/>
    </location>
</feature>
<evidence type="ECO:0000256" key="8">
    <source>
        <dbReference type="ARBA" id="ARBA00022833"/>
    </source>
</evidence>
<reference evidence="21" key="3">
    <citation type="submission" date="2025-09" db="UniProtKB">
        <authorList>
            <consortium name="Ensembl"/>
        </authorList>
    </citation>
    <scope>IDENTIFICATION</scope>
    <source>
        <strain evidence="21">Glennie</strain>
    </source>
</reference>
<accession>F7BWS6</accession>
<dbReference type="KEGG" id="oaa:100079182"/>
<dbReference type="SUPFAM" id="SSF52540">
    <property type="entry name" value="P-loop containing nucleoside triphosphate hydrolases"/>
    <property type="match status" value="1"/>
</dbReference>
<keyword evidence="8 15" id="KW-0862">Zinc</keyword>
<keyword evidence="7" id="KW-0347">Helicase</keyword>
<keyword evidence="22" id="KW-1185">Reference proteome</keyword>
<dbReference type="RefSeq" id="XP_028917677.1">
    <property type="nucleotide sequence ID" value="XM_029061844.2"/>
</dbReference>
<dbReference type="GO" id="GO:0008270">
    <property type="term" value="F:zinc ion binding"/>
    <property type="evidence" value="ECO:0007669"/>
    <property type="project" value="UniProtKB-KW"/>
</dbReference>
<feature type="region of interest" description="Disordered" evidence="16">
    <location>
        <begin position="472"/>
        <end position="496"/>
    </location>
</feature>
<dbReference type="PROSITE" id="PS50030">
    <property type="entry name" value="UBA"/>
    <property type="match status" value="1"/>
</dbReference>
<feature type="zinc finger region" description="C3H1-type" evidence="15">
    <location>
        <begin position="304"/>
        <end position="331"/>
    </location>
</feature>
<dbReference type="Pfam" id="PF00642">
    <property type="entry name" value="zf-CCCH"/>
    <property type="match status" value="1"/>
</dbReference>
<dbReference type="SMART" id="SM00487">
    <property type="entry name" value="DEXDc"/>
    <property type="match status" value="1"/>
</dbReference>
<evidence type="ECO:0000256" key="16">
    <source>
        <dbReference type="SAM" id="MobiDB-lite"/>
    </source>
</evidence>
<feature type="domain" description="Helicase ATP-binding" evidence="19">
    <location>
        <begin position="558"/>
        <end position="725"/>
    </location>
</feature>
<dbReference type="Pfam" id="PF26026">
    <property type="entry name" value="RNA_hel_CTD"/>
    <property type="match status" value="1"/>
</dbReference>
<feature type="compositionally biased region" description="Low complexity" evidence="16">
    <location>
        <begin position="68"/>
        <end position="82"/>
    </location>
</feature>
<dbReference type="Gene3D" id="1.10.8.10">
    <property type="entry name" value="DNA helicase RuvA subunit, C-terminal domain"/>
    <property type="match status" value="1"/>
</dbReference>
<evidence type="ECO:0000256" key="4">
    <source>
        <dbReference type="ARBA" id="ARBA00022741"/>
    </source>
</evidence>
<dbReference type="GO" id="GO:0003724">
    <property type="term" value="F:RNA helicase activity"/>
    <property type="evidence" value="ECO:0007669"/>
    <property type="project" value="UniProtKB-EC"/>
</dbReference>
<name>F7BWS6_ORNAN</name>
<dbReference type="Gene3D" id="4.10.1000.10">
    <property type="entry name" value="Zinc finger, CCCH-type"/>
    <property type="match status" value="1"/>
</dbReference>
<sequence length="1391" mass="155786">MSSSVRRKGKPNKGGGKGSSNRGGGGGGRGRGRGRSHSSKPQASGGGGGSRKGSSKIWDDGDDFCIFSESRSSSRPSNSASRRGGEKPKRRPEARTPLQTLHMTSENQEKVKALLRELQGQEPEPEPGSEEGASGEDEEEEEESDYGDDEQNWSAGQETSRVPDHARLDRAGFAPVESRIPEFEVSPFAIQKLSRYGFDAERCQAALKSCDGDVGASLEHLLSQCFSERYAERMKIPEAAICVNQAECLEQRREEALALQSICGEKFVERIQNRVWTVGLELGYLTNKLSKSKQRESAKDVAKQVSGEICKFYLQGSCRFGSKCKFKHETPRKQPARRADGFVDDAHLRPNGDTSFLYELEIRFSKNSKYPFQAPLVAFYSTDENLPLACRLHISEFLYEKALMLAETSEPVVYSLITILEDESEIVKLLTNTHHKYSLPPVNLVSTVPKMSVAASRKPVVPQSSFVSNRVLEVKKESEPEEEEDEDEGPGPVMVENESYVNLKKKTSRRNDWSAKSVHVENAKICKQFRIKQASRQFQSILQERQSLPAWEERGTILDLLSKRQVLVVSGMTGCGKTTQIPQFILDETLKGPPEKVANIICTQPRRISAISVAERVAKERAERVGLTVGYQIRLESVKSSATRLLYCTAGVLLRRLEGDTALQGVTHIIVDEVHERTEESDFLLLVLKDIIAQKPDLRVILMSATLNAELFSEYFNFCPVINIPGRTFPVDQFFLEDALAVTKYVLEDGSPYMRSVKQTSEEKLKARRNRTAFEEVEEDLRLSLHLQDQNSVKDSVPDQQLNFKQLMARYKGVSKSVIKTMSVMDMEKVNLELIEALLEWIVDGKHSYPPGAVLVFLPGLAEIKQLYEQLQSNALFNNRRTKRCIVHPLHSSLSSEEQQAVFIKPPVGVTKIIISTNIAETSVTIDDVVYVIDSGKMKEKRYDASKGMESLEDTFVSRANALQRKGRAGRVASGVCFHLFSSHHFKHQLLKQQLPEIQRVPLEQLCLRIKILEMFADHSLQSVLSRLIEPPHGESLRASKVRLQDLGALTPNEKLTPLGYHLASLPVDVRIGKLMLFGTIFRCLDPALTIAASLAFKSPFVSPWDKREEANQKKLEFALANSDYLALLQAYKGWRLSIKEGARASYNYCRQNFLSGRVLQEIASLKRQFTELLSDIGFVKEGLRAREIEKRWAQGGDGVLDATGEEANSNAENTKLISAMLCAALYPNVVQVKTPEGKYQKTSTGAVRMQPKADELKFVTKNDGYVHIHPSSVNYQVRQFASPYLVYHEKIKTSRVFIRDCSMVSVYPLVLFGGGQVNVQLQRGEFVVSLDDGWIRFAAASHQVAELVKELRCELDQLLQDKIKTPSMDLCTCPRGSRIIGTIVKLVTTQ</sequence>
<evidence type="ECO:0000256" key="6">
    <source>
        <dbReference type="ARBA" id="ARBA00022801"/>
    </source>
</evidence>
<dbReference type="Gene3D" id="1.20.120.1080">
    <property type="match status" value="1"/>
</dbReference>
<feature type="compositionally biased region" description="Polar residues" evidence="16">
    <location>
        <begin position="97"/>
        <end position="106"/>
    </location>
</feature>
<dbReference type="Pfam" id="PF04408">
    <property type="entry name" value="WHD_HA2"/>
    <property type="match status" value="1"/>
</dbReference>
<dbReference type="InterPro" id="IPR048333">
    <property type="entry name" value="HA2_WH"/>
</dbReference>
<dbReference type="CDD" id="cd18791">
    <property type="entry name" value="SF2_C_RHA"/>
    <property type="match status" value="1"/>
</dbReference>
<feature type="domain" description="UBA" evidence="17">
    <location>
        <begin position="175"/>
        <end position="224"/>
    </location>
</feature>
<evidence type="ECO:0000259" key="19">
    <source>
        <dbReference type="PROSITE" id="PS51192"/>
    </source>
</evidence>
<dbReference type="GO" id="GO:0005524">
    <property type="term" value="F:ATP binding"/>
    <property type="evidence" value="ECO:0007669"/>
    <property type="project" value="UniProtKB-KW"/>
</dbReference>
<evidence type="ECO:0000256" key="7">
    <source>
        <dbReference type="ARBA" id="ARBA00022806"/>
    </source>
</evidence>
<dbReference type="OrthoDB" id="5600252at2759"/>
<evidence type="ECO:0000256" key="10">
    <source>
        <dbReference type="ARBA" id="ARBA00023054"/>
    </source>
</evidence>
<dbReference type="EC" id="3.6.4.13" evidence="2"/>
<evidence type="ECO:0000256" key="1">
    <source>
        <dbReference type="ARBA" id="ARBA00008792"/>
    </source>
</evidence>
<evidence type="ECO:0000259" key="17">
    <source>
        <dbReference type="PROSITE" id="PS50030"/>
    </source>
</evidence>
<keyword evidence="9" id="KW-0067">ATP-binding</keyword>
<feature type="domain" description="C3H1-type" evidence="18">
    <location>
        <begin position="304"/>
        <end position="331"/>
    </location>
</feature>
<evidence type="ECO:0000313" key="21">
    <source>
        <dbReference type="Ensembl" id="ENSOANP00000023579.2"/>
    </source>
</evidence>
<dbReference type="FunFam" id="1.20.120.1080:FF:000002">
    <property type="entry name" value="Putative ATP-dependent RNA helicase DHX36"/>
    <property type="match status" value="1"/>
</dbReference>
<dbReference type="CDD" id="cd23825">
    <property type="entry name" value="RWD_DHX57"/>
    <property type="match status" value="1"/>
</dbReference>
<dbReference type="GeneID" id="100079182"/>
<evidence type="ECO:0000256" key="14">
    <source>
        <dbReference type="ARBA" id="ARBA00083389"/>
    </source>
</evidence>
<dbReference type="GO" id="GO:0004386">
    <property type="term" value="F:helicase activity"/>
    <property type="evidence" value="ECO:0000318"/>
    <property type="project" value="GO_Central"/>
</dbReference>
<evidence type="ECO:0000256" key="13">
    <source>
        <dbReference type="ARBA" id="ARBA00071682"/>
    </source>
</evidence>
<evidence type="ECO:0000256" key="2">
    <source>
        <dbReference type="ARBA" id="ARBA00012552"/>
    </source>
</evidence>
<evidence type="ECO:0000256" key="5">
    <source>
        <dbReference type="ARBA" id="ARBA00022771"/>
    </source>
</evidence>
<dbReference type="Gene3D" id="3.40.50.300">
    <property type="entry name" value="P-loop containing nucleotide triphosphate hydrolases"/>
    <property type="match status" value="2"/>
</dbReference>
<dbReference type="InterPro" id="IPR059023">
    <property type="entry name" value="RNA_hel_CTD"/>
</dbReference>
<dbReference type="InterPro" id="IPR007502">
    <property type="entry name" value="Helicase-assoc_dom"/>
</dbReference>
<dbReference type="Pfam" id="PF21010">
    <property type="entry name" value="HA2_C"/>
    <property type="match status" value="1"/>
</dbReference>
<gene>
    <name evidence="21" type="primary">DHX57</name>
</gene>
<evidence type="ECO:0000256" key="11">
    <source>
        <dbReference type="ARBA" id="ARBA00047984"/>
    </source>
</evidence>
<protein>
    <recommendedName>
        <fullName evidence="13">Putative ATP-dependent RNA helicase DHX57</fullName>
        <ecNumber evidence="2">3.6.4.13</ecNumber>
    </recommendedName>
    <alternativeName>
        <fullName evidence="14">DEAH box protein 57</fullName>
    </alternativeName>
</protein>
<dbReference type="InterPro" id="IPR042615">
    <property type="entry name" value="DHX57_UBA"/>
</dbReference>
<keyword evidence="6" id="KW-0378">Hydrolase</keyword>
<dbReference type="FunFam" id="1.10.8.10:FF:000245">
    <property type="entry name" value="DExH-box helicase 57"/>
    <property type="match status" value="1"/>
</dbReference>
<dbReference type="InterPro" id="IPR006575">
    <property type="entry name" value="RWD_dom"/>
</dbReference>
<dbReference type="Proteomes" id="UP000002279">
    <property type="component" value="Chromosome 1"/>
</dbReference>
<comment type="similarity">
    <text evidence="1">Belongs to the DEAD box helicase family. DEAH subfamily.</text>
</comment>
<dbReference type="Pfam" id="PF00271">
    <property type="entry name" value="Helicase_C"/>
    <property type="match status" value="1"/>
</dbReference>
<comment type="function">
    <text evidence="12">Probable ATP-binding RNA helicase.</text>
</comment>
<dbReference type="Pfam" id="PF07717">
    <property type="entry name" value="OB_NTP_bind"/>
    <property type="match status" value="1"/>
</dbReference>
<feature type="compositionally biased region" description="Basic and acidic residues" evidence="16">
    <location>
        <begin position="83"/>
        <end position="94"/>
    </location>
</feature>
<dbReference type="InterPro" id="IPR000571">
    <property type="entry name" value="Znf_CCCH"/>
</dbReference>
<evidence type="ECO:0000259" key="18">
    <source>
        <dbReference type="PROSITE" id="PS50103"/>
    </source>
</evidence>
<dbReference type="SUPFAM" id="SSF90229">
    <property type="entry name" value="CCCH zinc finger"/>
    <property type="match status" value="1"/>
</dbReference>
<dbReference type="SMART" id="SM00490">
    <property type="entry name" value="HELICc"/>
    <property type="match status" value="1"/>
</dbReference>
<dbReference type="HOGENOM" id="CLU_001832_4_2_1"/>
<dbReference type="Ensembl" id="ENSOANT00000023583.3">
    <property type="protein sequence ID" value="ENSOANP00000023579.2"/>
    <property type="gene ID" value="ENSOANG00000014981.3"/>
</dbReference>
<dbReference type="GeneTree" id="ENSGT00940000156883"/>
<dbReference type="PANTHER" id="PTHR18934">
    <property type="entry name" value="ATP-DEPENDENT RNA HELICASE"/>
    <property type="match status" value="1"/>
</dbReference>
<evidence type="ECO:0000256" key="12">
    <source>
        <dbReference type="ARBA" id="ARBA00057709"/>
    </source>
</evidence>
<dbReference type="SMART" id="SM00847">
    <property type="entry name" value="HA2"/>
    <property type="match status" value="1"/>
</dbReference>
<comment type="catalytic activity">
    <reaction evidence="11">
        <text>ATP + H2O = ADP + phosphate + H(+)</text>
        <dbReference type="Rhea" id="RHEA:13065"/>
        <dbReference type="ChEBI" id="CHEBI:15377"/>
        <dbReference type="ChEBI" id="CHEBI:15378"/>
        <dbReference type="ChEBI" id="CHEBI:30616"/>
        <dbReference type="ChEBI" id="CHEBI:43474"/>
        <dbReference type="ChEBI" id="CHEBI:456216"/>
        <dbReference type="EC" id="3.6.4.13"/>
    </reaction>
</comment>
<dbReference type="CDD" id="cd14317">
    <property type="entry name" value="UBA_DHX57"/>
    <property type="match status" value="1"/>
</dbReference>
<dbReference type="FunFam" id="3.40.50.300:FF:000284">
    <property type="entry name" value="probable ATP-dependent RNA helicase YTHDC2"/>
    <property type="match status" value="1"/>
</dbReference>
<dbReference type="CTD" id="90957"/>
<keyword evidence="4" id="KW-0547">Nucleotide-binding</keyword>
<dbReference type="eggNOG" id="KOG0920">
    <property type="taxonomic scope" value="Eukaryota"/>
</dbReference>
<evidence type="ECO:0000256" key="15">
    <source>
        <dbReference type="PROSITE-ProRule" id="PRU00723"/>
    </source>
</evidence>
<dbReference type="PROSITE" id="PS51194">
    <property type="entry name" value="HELICASE_CTER"/>
    <property type="match status" value="1"/>
</dbReference>
<evidence type="ECO:0000256" key="9">
    <source>
        <dbReference type="ARBA" id="ARBA00022840"/>
    </source>
</evidence>
<dbReference type="OMA" id="PERVYVQ"/>
<dbReference type="InterPro" id="IPR009060">
    <property type="entry name" value="UBA-like_sf"/>
</dbReference>
<feature type="compositionally biased region" description="Gly residues" evidence="16">
    <location>
        <begin position="12"/>
        <end position="29"/>
    </location>
</feature>
<dbReference type="InterPro" id="IPR014001">
    <property type="entry name" value="Helicase_ATP-bd"/>
</dbReference>
<dbReference type="FunFam" id="3.40.50.300:FF:000325">
    <property type="entry name" value="ATP-dependent RNA helicase DHX29"/>
    <property type="match status" value="1"/>
</dbReference>
<feature type="compositionally biased region" description="Acidic residues" evidence="16">
    <location>
        <begin position="479"/>
        <end position="489"/>
    </location>
</feature>
<feature type="region of interest" description="Disordered" evidence="16">
    <location>
        <begin position="1"/>
        <end position="166"/>
    </location>
</feature>
<dbReference type="GO" id="GO:0016787">
    <property type="term" value="F:hydrolase activity"/>
    <property type="evidence" value="ECO:0007669"/>
    <property type="project" value="UniProtKB-KW"/>
</dbReference>
<dbReference type="InterPro" id="IPR001650">
    <property type="entry name" value="Helicase_C-like"/>
</dbReference>
<reference evidence="21 22" key="1">
    <citation type="journal article" date="2008" name="Nature">
        <title>Genome analysis of the platypus reveals unique signatures of evolution.</title>
        <authorList>
            <person name="Warren W.C."/>
            <person name="Hillier L.W."/>
            <person name="Marshall Graves J.A."/>
            <person name="Birney E."/>
            <person name="Ponting C.P."/>
            <person name="Grutzner F."/>
            <person name="Belov K."/>
            <person name="Miller W."/>
            <person name="Clarke L."/>
            <person name="Chinwalla A.T."/>
            <person name="Yang S.P."/>
            <person name="Heger A."/>
            <person name="Locke D.P."/>
            <person name="Miethke P."/>
            <person name="Waters P.D."/>
            <person name="Veyrunes F."/>
            <person name="Fulton L."/>
            <person name="Fulton B."/>
            <person name="Graves T."/>
            <person name="Wallis J."/>
            <person name="Puente X.S."/>
            <person name="Lopez-Otin C."/>
            <person name="Ordonez G.R."/>
            <person name="Eichler E.E."/>
            <person name="Chen L."/>
            <person name="Cheng Z."/>
            <person name="Deakin J.E."/>
            <person name="Alsop A."/>
            <person name="Thompson K."/>
            <person name="Kirby P."/>
            <person name="Papenfuss A.T."/>
            <person name="Wakefield M.J."/>
            <person name="Olender T."/>
            <person name="Lancet D."/>
            <person name="Huttley G.A."/>
            <person name="Smit A.F."/>
            <person name="Pask A."/>
            <person name="Temple-Smith P."/>
            <person name="Batzer M.A."/>
            <person name="Walker J.A."/>
            <person name="Konkel M.K."/>
            <person name="Harris R.S."/>
            <person name="Whittington C.M."/>
            <person name="Wong E.S."/>
            <person name="Gemmell N.J."/>
            <person name="Buschiazzo E."/>
            <person name="Vargas Jentzsch I.M."/>
            <person name="Merkel A."/>
            <person name="Schmitz J."/>
            <person name="Zemann A."/>
            <person name="Churakov G."/>
            <person name="Kriegs J.O."/>
            <person name="Brosius J."/>
            <person name="Murchison E.P."/>
            <person name="Sachidanandam R."/>
            <person name="Smith C."/>
            <person name="Hannon G.J."/>
            <person name="Tsend-Ayush E."/>
            <person name="McMillan D."/>
            <person name="Attenborough R."/>
            <person name="Rens W."/>
            <person name="Ferguson-Smith M."/>
            <person name="Lefevre C.M."/>
            <person name="Sharp J.A."/>
            <person name="Nicholas K.R."/>
            <person name="Ray D.A."/>
            <person name="Kube M."/>
            <person name="Reinhardt R."/>
            <person name="Pringle T.H."/>
            <person name="Taylor J."/>
            <person name="Jones R.C."/>
            <person name="Nixon B."/>
            <person name="Dacheux J.L."/>
            <person name="Niwa H."/>
            <person name="Sekita Y."/>
            <person name="Huang X."/>
            <person name="Stark A."/>
            <person name="Kheradpour P."/>
            <person name="Kellis M."/>
            <person name="Flicek P."/>
            <person name="Chen Y."/>
            <person name="Webber C."/>
            <person name="Hardison R."/>
            <person name="Nelson J."/>
            <person name="Hallsworth-Pepin K."/>
            <person name="Delehaunty K."/>
            <person name="Markovic C."/>
            <person name="Minx P."/>
            <person name="Feng Y."/>
            <person name="Kremitzki C."/>
            <person name="Mitreva M."/>
            <person name="Glasscock J."/>
            <person name="Wylie T."/>
            <person name="Wohldmann P."/>
            <person name="Thiru P."/>
            <person name="Nhan M.N."/>
            <person name="Pohl C.S."/>
            <person name="Smith S.M."/>
            <person name="Hou S."/>
            <person name="Nefedov M."/>
            <person name="de Jong P.J."/>
            <person name="Renfree M.B."/>
            <person name="Mardis E.R."/>
            <person name="Wilson R.K."/>
        </authorList>
    </citation>
    <scope>NUCLEOTIDE SEQUENCE [LARGE SCALE GENOMIC DNA]</scope>
    <source>
        <strain evidence="21 22">Glennie</strain>
    </source>
</reference>
<dbReference type="PROSITE" id="PS51192">
    <property type="entry name" value="HELICASE_ATP_BIND_1"/>
    <property type="match status" value="1"/>
</dbReference>
<dbReference type="STRING" id="9258.ENSOANP00000023579"/>
<dbReference type="InParanoid" id="F7BWS6"/>
<dbReference type="InterPro" id="IPR011545">
    <property type="entry name" value="DEAD/DEAH_box_helicase_dom"/>
</dbReference>
<dbReference type="CDD" id="cd17985">
    <property type="entry name" value="DEXHc_DHX57"/>
    <property type="match status" value="1"/>
</dbReference>
<dbReference type="Bgee" id="ENSOANG00000014981">
    <property type="expression patterns" value="Expressed in fibroblast and 8 other cell types or tissues"/>
</dbReference>
<dbReference type="InterPro" id="IPR015940">
    <property type="entry name" value="UBA"/>
</dbReference>
<proteinExistence type="inferred from homology"/>
<dbReference type="SMART" id="SM00356">
    <property type="entry name" value="ZnF_C3H1"/>
    <property type="match status" value="1"/>
</dbReference>
<feature type="compositionally biased region" description="Acidic residues" evidence="16">
    <location>
        <begin position="123"/>
        <end position="151"/>
    </location>
</feature>
<dbReference type="SMART" id="SM00165">
    <property type="entry name" value="UBA"/>
    <property type="match status" value="1"/>
</dbReference>
<dbReference type="Pfam" id="PF00270">
    <property type="entry name" value="DEAD"/>
    <property type="match status" value="1"/>
</dbReference>
<organism evidence="21 22">
    <name type="scientific">Ornithorhynchus anatinus</name>
    <name type="common">Duckbill platypus</name>
    <dbReference type="NCBI Taxonomy" id="9258"/>
    <lineage>
        <taxon>Eukaryota</taxon>
        <taxon>Metazoa</taxon>
        <taxon>Chordata</taxon>
        <taxon>Craniata</taxon>
        <taxon>Vertebrata</taxon>
        <taxon>Euteleostomi</taxon>
        <taxon>Mammalia</taxon>
        <taxon>Monotremata</taxon>
        <taxon>Ornithorhynchidae</taxon>
        <taxon>Ornithorhynchus</taxon>
    </lineage>
</organism>
<dbReference type="InterPro" id="IPR011709">
    <property type="entry name" value="DEAD-box_helicase_OB_fold"/>
</dbReference>
<dbReference type="Pfam" id="PF05773">
    <property type="entry name" value="RWD"/>
    <property type="match status" value="1"/>
</dbReference>
<dbReference type="InterPro" id="IPR036855">
    <property type="entry name" value="Znf_CCCH_sf"/>
</dbReference>
<dbReference type="FunCoup" id="F7BWS6">
    <property type="interactions" value="1375"/>
</dbReference>
<evidence type="ECO:0000259" key="20">
    <source>
        <dbReference type="PROSITE" id="PS51194"/>
    </source>
</evidence>
<keyword evidence="5 15" id="KW-0863">Zinc-finger</keyword>
<evidence type="ECO:0000256" key="3">
    <source>
        <dbReference type="ARBA" id="ARBA00022723"/>
    </source>
</evidence>
<reference evidence="21" key="2">
    <citation type="submission" date="2025-08" db="UniProtKB">
        <authorList>
            <consortium name="Ensembl"/>
        </authorList>
    </citation>
    <scope>IDENTIFICATION</scope>
    <source>
        <strain evidence="21">Glennie</strain>
    </source>
</reference>